<comment type="caution">
    <text evidence="2">The sequence shown here is derived from an EMBL/GenBank/DDBJ whole genome shotgun (WGS) entry which is preliminary data.</text>
</comment>
<dbReference type="InterPro" id="IPR027470">
    <property type="entry name" value="Cation_efflux_CTD"/>
</dbReference>
<dbReference type="AlphaFoldDB" id="A0A6L2ZTM8"/>
<name>A0A6L2ZTM8_9LACT</name>
<evidence type="ECO:0000313" key="2">
    <source>
        <dbReference type="EMBL" id="GFO50777.1"/>
    </source>
</evidence>
<dbReference type="Gene3D" id="3.30.70.1350">
    <property type="entry name" value="Cation efflux protein, cytoplasmic domain"/>
    <property type="match status" value="1"/>
</dbReference>
<feature type="domain" description="Cation efflux protein cytoplasmic" evidence="1">
    <location>
        <begin position="2"/>
        <end position="73"/>
    </location>
</feature>
<reference evidence="2 3" key="1">
    <citation type="submission" date="2020-06" db="EMBL/GenBank/DDBJ databases">
        <title>Draft genome sequence of Lactic acid bacteria from Okinawan-style tofu.</title>
        <authorList>
            <person name="Takara I."/>
            <person name="Ikematsu S."/>
        </authorList>
    </citation>
    <scope>NUCLEOTIDE SEQUENCE [LARGE SCALE GENOMIC DNA]</scope>
    <source>
        <strain evidence="3">lg38</strain>
    </source>
</reference>
<dbReference type="Pfam" id="PF16916">
    <property type="entry name" value="ZT_dimer"/>
    <property type="match status" value="1"/>
</dbReference>
<sequence length="75" mass="8705">MEKYKEYILEIPGVRGVPFLRGRTYGANIFLDIVIYVDAQLSVAESHLITEEIERQLSEKFEVFDVDVHVEPFSD</sequence>
<gene>
    <name evidence="2" type="ORF">ikelab_00520</name>
</gene>
<dbReference type="InterPro" id="IPR036837">
    <property type="entry name" value="Cation_efflux_CTD_sf"/>
</dbReference>
<accession>A0A6L2ZTM8</accession>
<proteinExistence type="predicted"/>
<evidence type="ECO:0000313" key="3">
    <source>
        <dbReference type="Proteomes" id="UP000504756"/>
    </source>
</evidence>
<protein>
    <recommendedName>
        <fullName evidence="1">Cation efflux protein cytoplasmic domain-containing protein</fullName>
    </recommendedName>
</protein>
<evidence type="ECO:0000259" key="1">
    <source>
        <dbReference type="Pfam" id="PF16916"/>
    </source>
</evidence>
<dbReference type="Proteomes" id="UP000504756">
    <property type="component" value="Unassembled WGS sequence"/>
</dbReference>
<organism evidence="2 3">
    <name type="scientific">Lactococcus garvieae</name>
    <dbReference type="NCBI Taxonomy" id="1363"/>
    <lineage>
        <taxon>Bacteria</taxon>
        <taxon>Bacillati</taxon>
        <taxon>Bacillota</taxon>
        <taxon>Bacilli</taxon>
        <taxon>Lactobacillales</taxon>
        <taxon>Streptococcaceae</taxon>
        <taxon>Lactococcus</taxon>
    </lineage>
</organism>
<dbReference type="SUPFAM" id="SSF160240">
    <property type="entry name" value="Cation efflux protein cytoplasmic domain-like"/>
    <property type="match status" value="1"/>
</dbReference>
<dbReference type="EMBL" id="BLXU01000001">
    <property type="protein sequence ID" value="GFO50777.1"/>
    <property type="molecule type" value="Genomic_DNA"/>
</dbReference>